<dbReference type="RefSeq" id="WP_003303927.1">
    <property type="nucleotide sequence ID" value="NZ_AOBS01000081.1"/>
</dbReference>
<evidence type="ECO:0000313" key="2">
    <source>
        <dbReference type="Proteomes" id="UP000011700"/>
    </source>
</evidence>
<dbReference type="AlphaFoldDB" id="M2UWT1"/>
<dbReference type="PATRIC" id="fig|1212548.4.peg.4203"/>
<dbReference type="OrthoDB" id="1489030at2"/>
<evidence type="ECO:0000313" key="1">
    <source>
        <dbReference type="EMBL" id="EMD98011.1"/>
    </source>
</evidence>
<accession>M2UWT1</accession>
<reference evidence="1 2" key="1">
    <citation type="journal article" date="2013" name="Genome Announc.">
        <title>Draft Genome of Pseudomonas stutzeri Strain NF13, a Nitrogen Fixer Isolated from the Galapagos Rift Hydrothermal Vent.</title>
        <authorList>
            <person name="Pena A."/>
            <person name="Busquets A."/>
            <person name="Gomila M."/>
            <person name="Mayol J."/>
            <person name="Bosch R."/>
            <person name="Nogales B."/>
            <person name="Garcia-Valdes E."/>
            <person name="Bennasar A."/>
            <person name="Lalucat J."/>
        </authorList>
    </citation>
    <scope>NUCLEOTIDE SEQUENCE [LARGE SCALE GENOMIC DNA]</scope>
    <source>
        <strain evidence="1 2">NF13</strain>
    </source>
</reference>
<organism evidence="1 2">
    <name type="scientific">Stutzerimonas stutzeri NF13</name>
    <dbReference type="NCBI Taxonomy" id="1212548"/>
    <lineage>
        <taxon>Bacteria</taxon>
        <taxon>Pseudomonadati</taxon>
        <taxon>Pseudomonadota</taxon>
        <taxon>Gammaproteobacteria</taxon>
        <taxon>Pseudomonadales</taxon>
        <taxon>Pseudomonadaceae</taxon>
        <taxon>Stutzerimonas</taxon>
    </lineage>
</organism>
<comment type="caution">
    <text evidence="1">The sequence shown here is derived from an EMBL/GenBank/DDBJ whole genome shotgun (WGS) entry which is preliminary data.</text>
</comment>
<dbReference type="EMBL" id="AOBS01000081">
    <property type="protein sequence ID" value="EMD98011.1"/>
    <property type="molecule type" value="Genomic_DNA"/>
</dbReference>
<gene>
    <name evidence="1" type="ORF">B381_21301</name>
</gene>
<dbReference type="eggNOG" id="ENOG5032Y8P">
    <property type="taxonomic scope" value="Bacteria"/>
</dbReference>
<proteinExistence type="predicted"/>
<sequence length="654" mass="73834">MSSLQELFNKSDIKYVEVIDDAFDIQPNMSLTTAQATAFTDLLSGEDYELLCAIFETDDFSVIMESLVSLEGTLKLFERIDELSDKTLRKKVFTDFYEDVEPQREMLQPLLDLLEETKVSWKPFGSDYEVRDEAPDIVFIDLKISHSSVLDLSKAVSIVRKIQERHPQAIPIIFLMSSLTVALKENRDEFRQSCNLYASQFEKLNKDMFKRTRELQRMIADYVSAYPAIKSVRGYHEAWGAAIQSAAARFQGQLRNLDVADYIALKDISLAHEKSSVGGYLTEVLMEYYLYELQGSSEIHALAGEIDKWAKGNIRSRFNINKAAETVYLSNIVFNAELLKAEEKSGLGYKHGKFNLGDVFLYEDPQTQQYVKAAVIMSPACDLARYSCKDKKALHILLCEGEVSKFNDAVPVRNIKSESPVGPLIVDYAGKDGTSKYLISWNVKRPFSWCGEGAASVVAQKTPWRFAARMRMLYAIQLQRAMTNDLSRVGVQVAPSIYQPHGLTVYCREKGQWTVLCDDWANDNTAAAVTDDGPAKKVMFMLRGGVWAQLLNKLDVWVDKNSDEYGVDDLKKFLADENVYSGLQHVIMNRVAPPDNALTYRHPLKNLSLKGEASKALREVLAFARENDKFDPKLSVVEGEQAAVVVVFKQLSTE</sequence>
<name>M2UWT1_STUST</name>
<protein>
    <recommendedName>
        <fullName evidence="3">Response receiver domain-containing protein</fullName>
    </recommendedName>
</protein>
<evidence type="ECO:0008006" key="3">
    <source>
        <dbReference type="Google" id="ProtNLM"/>
    </source>
</evidence>
<dbReference type="Proteomes" id="UP000011700">
    <property type="component" value="Unassembled WGS sequence"/>
</dbReference>